<evidence type="ECO:0000313" key="1">
    <source>
        <dbReference type="EMBL" id="CAF4675233.1"/>
    </source>
</evidence>
<organism evidence="2 3">
    <name type="scientific">Rotaria magnacalcarata</name>
    <dbReference type="NCBI Taxonomy" id="392030"/>
    <lineage>
        <taxon>Eukaryota</taxon>
        <taxon>Metazoa</taxon>
        <taxon>Spiralia</taxon>
        <taxon>Gnathifera</taxon>
        <taxon>Rotifera</taxon>
        <taxon>Eurotatoria</taxon>
        <taxon>Bdelloidea</taxon>
        <taxon>Philodinida</taxon>
        <taxon>Philodinidae</taxon>
        <taxon>Rotaria</taxon>
    </lineage>
</organism>
<comment type="caution">
    <text evidence="2">The sequence shown here is derived from an EMBL/GenBank/DDBJ whole genome shotgun (WGS) entry which is preliminary data.</text>
</comment>
<evidence type="ECO:0000313" key="2">
    <source>
        <dbReference type="EMBL" id="CAF4931233.1"/>
    </source>
</evidence>
<feature type="non-terminal residue" evidence="2">
    <location>
        <position position="1"/>
    </location>
</feature>
<reference evidence="2" key="1">
    <citation type="submission" date="2021-02" db="EMBL/GenBank/DDBJ databases">
        <authorList>
            <person name="Nowell W R."/>
        </authorList>
    </citation>
    <scope>NUCLEOTIDE SEQUENCE</scope>
</reference>
<dbReference type="Proteomes" id="UP000681720">
    <property type="component" value="Unassembled WGS sequence"/>
</dbReference>
<gene>
    <name evidence="1" type="ORF">BYL167_LOCUS43126</name>
    <name evidence="2" type="ORF">GIL414_LOCUS53319</name>
</gene>
<name>A0A8S3CKT9_9BILA</name>
<dbReference type="EMBL" id="CAJOBJ010184666">
    <property type="protein sequence ID" value="CAF4931233.1"/>
    <property type="molecule type" value="Genomic_DNA"/>
</dbReference>
<dbReference type="Proteomes" id="UP000681967">
    <property type="component" value="Unassembled WGS sequence"/>
</dbReference>
<evidence type="ECO:0000313" key="3">
    <source>
        <dbReference type="Proteomes" id="UP000681720"/>
    </source>
</evidence>
<proteinExistence type="predicted"/>
<dbReference type="EMBL" id="CAJOBH010113782">
    <property type="protein sequence ID" value="CAF4675233.1"/>
    <property type="molecule type" value="Genomic_DNA"/>
</dbReference>
<sequence length="29" mass="3168">DQVKTIITSSDSIAPVGYLKVEKAHLEPK</sequence>
<accession>A0A8S3CKT9</accession>
<protein>
    <submittedName>
        <fullName evidence="2">Uncharacterized protein</fullName>
    </submittedName>
</protein>
<dbReference type="AlphaFoldDB" id="A0A8S3CKT9"/>